<keyword evidence="2" id="KW-0472">Membrane</keyword>
<keyword evidence="5" id="KW-1185">Reference proteome</keyword>
<evidence type="ECO:0000259" key="3">
    <source>
        <dbReference type="Pfam" id="PF21946"/>
    </source>
</evidence>
<keyword evidence="2" id="KW-1133">Transmembrane helix</keyword>
<dbReference type="EMBL" id="BAABID010000006">
    <property type="protein sequence ID" value="GAA4723785.1"/>
    <property type="molecule type" value="Genomic_DNA"/>
</dbReference>
<evidence type="ECO:0000313" key="4">
    <source>
        <dbReference type="EMBL" id="GAA4723785.1"/>
    </source>
</evidence>
<dbReference type="Pfam" id="PF21946">
    <property type="entry name" value="LppM"/>
    <property type="match status" value="1"/>
</dbReference>
<feature type="compositionally biased region" description="Low complexity" evidence="1">
    <location>
        <begin position="308"/>
        <end position="321"/>
    </location>
</feature>
<feature type="compositionally biased region" description="Low complexity" evidence="1">
    <location>
        <begin position="227"/>
        <end position="240"/>
    </location>
</feature>
<feature type="region of interest" description="Disordered" evidence="1">
    <location>
        <begin position="288"/>
        <end position="352"/>
    </location>
</feature>
<evidence type="ECO:0000256" key="2">
    <source>
        <dbReference type="SAM" id="Phobius"/>
    </source>
</evidence>
<keyword evidence="2" id="KW-0812">Transmembrane</keyword>
<feature type="transmembrane region" description="Helical" evidence="2">
    <location>
        <begin position="259"/>
        <end position="280"/>
    </location>
</feature>
<feature type="compositionally biased region" description="Acidic residues" evidence="1">
    <location>
        <begin position="241"/>
        <end position="251"/>
    </location>
</feature>
<organism evidence="4 5">
    <name type="scientific">Isoptericola chiayiensis</name>
    <dbReference type="NCBI Taxonomy" id="579446"/>
    <lineage>
        <taxon>Bacteria</taxon>
        <taxon>Bacillati</taxon>
        <taxon>Actinomycetota</taxon>
        <taxon>Actinomycetes</taxon>
        <taxon>Micrococcales</taxon>
        <taxon>Promicromonosporaceae</taxon>
        <taxon>Isoptericola</taxon>
    </lineage>
</organism>
<reference evidence="5" key="1">
    <citation type="journal article" date="2019" name="Int. J. Syst. Evol. Microbiol.">
        <title>The Global Catalogue of Microorganisms (GCM) 10K type strain sequencing project: providing services to taxonomists for standard genome sequencing and annotation.</title>
        <authorList>
            <consortium name="The Broad Institute Genomics Platform"/>
            <consortium name="The Broad Institute Genome Sequencing Center for Infectious Disease"/>
            <person name="Wu L."/>
            <person name="Ma J."/>
        </authorList>
    </citation>
    <scope>NUCLEOTIDE SEQUENCE [LARGE SCALE GENOMIC DNA]</scope>
    <source>
        <strain evidence="5">JCM 18063</strain>
    </source>
</reference>
<name>A0ABP8YA35_9MICO</name>
<comment type="caution">
    <text evidence="4">The sequence shown here is derived from an EMBL/GenBank/DDBJ whole genome shotgun (WGS) entry which is preliminary data.</text>
</comment>
<gene>
    <name evidence="4" type="ORF">GCM10023216_11830</name>
</gene>
<protein>
    <recommendedName>
        <fullName evidence="3">LppM domain-containing protein</fullName>
    </recommendedName>
</protein>
<feature type="domain" description="LppM" evidence="3">
    <location>
        <begin position="41"/>
        <end position="204"/>
    </location>
</feature>
<dbReference type="InterPro" id="IPR053807">
    <property type="entry name" value="LppM"/>
</dbReference>
<accession>A0ABP8YA35</accession>
<sequence length="352" mass="36638">MTSATLASPAVRRRTRRPARTVLAAALAAVGLLALAGCMKIETDFVLSEDDTVSGSVVMAFSDEFAESLGMDPQELWDSANEGDDSLVDELPDGATEEPYSDGEYTGTRITYTDQPLDQMSGGTDDLSITREGDEYVVEGVMDLSDTSTEETGELPEGLMDSFVVRIAVTFPGEISETNGEVDGTTVVWNPPVGESTEMFARGSAVGDGAAPDDSATTEETEEPATEDTAGTEDGATTDDSMTDTSEESMMVDEASSPWAWIVGAVVGLAVLGLVVWLIVRNNRSSGPPPAAGFPQGPGGAAAPPPYTSGAAPRADYGQPQQPAPPVVPPQQGPTDPYQGPADPNSTPPTPR</sequence>
<evidence type="ECO:0000256" key="1">
    <source>
        <dbReference type="SAM" id="MobiDB-lite"/>
    </source>
</evidence>
<feature type="compositionally biased region" description="Acidic residues" evidence="1">
    <location>
        <begin position="216"/>
        <end position="226"/>
    </location>
</feature>
<proteinExistence type="predicted"/>
<dbReference type="Proteomes" id="UP001500956">
    <property type="component" value="Unassembled WGS sequence"/>
</dbReference>
<dbReference type="RefSeq" id="WP_172151078.1">
    <property type="nucleotide sequence ID" value="NZ_BAABID010000006.1"/>
</dbReference>
<evidence type="ECO:0000313" key="5">
    <source>
        <dbReference type="Proteomes" id="UP001500956"/>
    </source>
</evidence>
<feature type="region of interest" description="Disordered" evidence="1">
    <location>
        <begin position="204"/>
        <end position="252"/>
    </location>
</feature>
<feature type="compositionally biased region" description="Pro residues" evidence="1">
    <location>
        <begin position="322"/>
        <end position="332"/>
    </location>
</feature>